<evidence type="ECO:0000313" key="2">
    <source>
        <dbReference type="Proteomes" id="UP000198287"/>
    </source>
</evidence>
<proteinExistence type="predicted"/>
<sequence length="104" mass="12194">MKGNSMKFLFERNSTHFYLRRFEANIFQDPWSFTDMASPTYEHMDVELDDFIATPIGHSYTCEDQVVIKDGWERTVYLGDGGNQSYFEAFRENRPNQTDFSPGT</sequence>
<protein>
    <submittedName>
        <fullName evidence="1">Uncharacterized protein</fullName>
    </submittedName>
</protein>
<keyword evidence="2" id="KW-1185">Reference proteome</keyword>
<dbReference type="EMBL" id="LNIX01000010">
    <property type="protein sequence ID" value="OXA49183.1"/>
    <property type="molecule type" value="Genomic_DNA"/>
</dbReference>
<evidence type="ECO:0000313" key="1">
    <source>
        <dbReference type="EMBL" id="OXA49183.1"/>
    </source>
</evidence>
<dbReference type="Proteomes" id="UP000198287">
    <property type="component" value="Unassembled WGS sequence"/>
</dbReference>
<dbReference type="AlphaFoldDB" id="A0A226DVA8"/>
<dbReference type="Gene3D" id="2.40.160.110">
    <property type="match status" value="1"/>
</dbReference>
<accession>A0A226DVA8</accession>
<gene>
    <name evidence="1" type="ORF">Fcan01_15322</name>
</gene>
<reference evidence="1 2" key="1">
    <citation type="submission" date="2015-12" db="EMBL/GenBank/DDBJ databases">
        <title>The genome of Folsomia candida.</title>
        <authorList>
            <person name="Faddeeva A."/>
            <person name="Derks M.F."/>
            <person name="Anvar Y."/>
            <person name="Smit S."/>
            <person name="Van Straalen N."/>
            <person name="Roelofs D."/>
        </authorList>
    </citation>
    <scope>NUCLEOTIDE SEQUENCE [LARGE SCALE GENOMIC DNA]</scope>
    <source>
        <strain evidence="1 2">VU population</strain>
        <tissue evidence="1">Whole body</tissue>
    </source>
</reference>
<organism evidence="1 2">
    <name type="scientific">Folsomia candida</name>
    <name type="common">Springtail</name>
    <dbReference type="NCBI Taxonomy" id="158441"/>
    <lineage>
        <taxon>Eukaryota</taxon>
        <taxon>Metazoa</taxon>
        <taxon>Ecdysozoa</taxon>
        <taxon>Arthropoda</taxon>
        <taxon>Hexapoda</taxon>
        <taxon>Collembola</taxon>
        <taxon>Entomobryomorpha</taxon>
        <taxon>Isotomoidea</taxon>
        <taxon>Isotomidae</taxon>
        <taxon>Proisotominae</taxon>
        <taxon>Folsomia</taxon>
    </lineage>
</organism>
<comment type="caution">
    <text evidence="1">The sequence shown here is derived from an EMBL/GenBank/DDBJ whole genome shotgun (WGS) entry which is preliminary data.</text>
</comment>
<name>A0A226DVA8_FOLCA</name>